<name>H1PTU1_9FUSO</name>
<proteinExistence type="predicted"/>
<keyword evidence="2" id="KW-1185">Reference proteome</keyword>
<reference evidence="1 2" key="1">
    <citation type="submission" date="2012-07" db="EMBL/GenBank/DDBJ databases">
        <title>The Genome Sequence of Fusobacterium ulcerans 12_1B.</title>
        <authorList>
            <consortium name="The Broad Institute Genome Sequencing Platform"/>
            <person name="Earl A."/>
            <person name="Ward D."/>
            <person name="Feldgarden M."/>
            <person name="Gevers D."/>
            <person name="Strauss J."/>
            <person name="Ambrose C.E."/>
            <person name="Allen-Vercoe E."/>
            <person name="Walker B."/>
            <person name="Young S.K."/>
            <person name="Zeng Q."/>
            <person name="Gargeya S."/>
            <person name="Fitzgerald M."/>
            <person name="Haas B."/>
            <person name="Abouelleil A."/>
            <person name="Alvarado L."/>
            <person name="Arachchi H.M."/>
            <person name="Berlin A.M."/>
            <person name="Chapman S.B."/>
            <person name="Goldberg J."/>
            <person name="Griggs A."/>
            <person name="Gujja S."/>
            <person name="Hansen M."/>
            <person name="Howarth C."/>
            <person name="Imamovic A."/>
            <person name="Larimer J."/>
            <person name="McCowen C."/>
            <person name="Montmayeur A."/>
            <person name="Murphy C."/>
            <person name="Neiman D."/>
            <person name="Pearson M."/>
            <person name="Priest M."/>
            <person name="Roberts A."/>
            <person name="Saif S."/>
            <person name="Shea T."/>
            <person name="Sisk P."/>
            <person name="Sykes S."/>
            <person name="Wortman J."/>
            <person name="Nusbaum C."/>
            <person name="Birren B."/>
        </authorList>
    </citation>
    <scope>NUCLEOTIDE SEQUENCE [LARGE SCALE GENOMIC DNA]</scope>
    <source>
        <strain evidence="1 2">12_1B</strain>
    </source>
</reference>
<evidence type="ECO:0000313" key="1">
    <source>
        <dbReference type="EMBL" id="EHO80761.1"/>
    </source>
</evidence>
<gene>
    <name evidence="1" type="ORF">HMPREF0402_01834</name>
</gene>
<sequence length="73" mass="8784">MLIANTPPTIVRILFDEKYQTIKELEFLKIISETSKTLHLSNGKTVCKESLFPYHRKNYSREQEYFYLDHLIF</sequence>
<dbReference type="EMBL" id="AGWJ02000021">
    <property type="protein sequence ID" value="EHO80761.1"/>
    <property type="molecule type" value="Genomic_DNA"/>
</dbReference>
<dbReference type="Proteomes" id="UP000003233">
    <property type="component" value="Unassembled WGS sequence"/>
</dbReference>
<protein>
    <submittedName>
        <fullName evidence="1">Uncharacterized protein</fullName>
    </submittedName>
</protein>
<dbReference type="HOGENOM" id="CLU_2699389_0_0_0"/>
<dbReference type="BioCyc" id="FSP457404-HMP:GTSQ-1844-MONOMER"/>
<evidence type="ECO:0000313" key="2">
    <source>
        <dbReference type="Proteomes" id="UP000003233"/>
    </source>
</evidence>
<dbReference type="RefSeq" id="WP_008697393.1">
    <property type="nucleotide sequence ID" value="NZ_KE161008.1"/>
</dbReference>
<accession>H1PTU1</accession>
<dbReference type="AlphaFoldDB" id="H1PTU1"/>
<organism evidence="1 2">
    <name type="scientific">Fusobacterium ulcerans 12-1B</name>
    <dbReference type="NCBI Taxonomy" id="457404"/>
    <lineage>
        <taxon>Bacteria</taxon>
        <taxon>Fusobacteriati</taxon>
        <taxon>Fusobacteriota</taxon>
        <taxon>Fusobacteriia</taxon>
        <taxon>Fusobacteriales</taxon>
        <taxon>Fusobacteriaceae</taxon>
        <taxon>Fusobacterium</taxon>
    </lineage>
</organism>
<comment type="caution">
    <text evidence="1">The sequence shown here is derived from an EMBL/GenBank/DDBJ whole genome shotgun (WGS) entry which is preliminary data.</text>
</comment>
<dbReference type="PATRIC" id="fig|457404.5.peg.2269"/>